<dbReference type="Proteomes" id="UP000324021">
    <property type="component" value="Unassembled WGS sequence"/>
</dbReference>
<evidence type="ECO:0000259" key="2">
    <source>
        <dbReference type="Pfam" id="PF18545"/>
    </source>
</evidence>
<evidence type="ECO:0000256" key="1">
    <source>
        <dbReference type="SAM" id="MobiDB-lite"/>
    </source>
</evidence>
<dbReference type="InterPro" id="IPR040624">
    <property type="entry name" value="HalOD1"/>
</dbReference>
<sequence>MATRQNRSTHADADVRREPLTYTAADDESLSDAVIAALREAEGVTTESDASAPMETVGVLTPLFETIDPDALNALFSPTYSGDTRTGSVTFTHDGYDVTVTATGEVTVSNSSSASDLH</sequence>
<dbReference type="EMBL" id="FOIC01000005">
    <property type="protein sequence ID" value="SET30514.1"/>
    <property type="molecule type" value="Genomic_DNA"/>
</dbReference>
<dbReference type="EMBL" id="FMZP01000008">
    <property type="protein sequence ID" value="SDC86867.1"/>
    <property type="molecule type" value="Genomic_DNA"/>
</dbReference>
<dbReference type="RefSeq" id="WP_092931511.1">
    <property type="nucleotide sequence ID" value="NZ_FMZP01000008.1"/>
</dbReference>
<protein>
    <recommendedName>
        <fullName evidence="2">Halobacterial output domain-containing protein</fullName>
    </recommendedName>
</protein>
<reference evidence="4" key="1">
    <citation type="submission" date="2016-10" db="EMBL/GenBank/DDBJ databases">
        <authorList>
            <person name="de Groot N.N."/>
        </authorList>
    </citation>
    <scope>NUCLEOTIDE SEQUENCE [LARGE SCALE GENOMIC DNA]</scope>
    <source>
        <strain evidence="4">CDM_6</strain>
    </source>
</reference>
<feature type="compositionally biased region" description="Basic and acidic residues" evidence="1">
    <location>
        <begin position="9"/>
        <end position="19"/>
    </location>
</feature>
<reference evidence="5 6" key="2">
    <citation type="submission" date="2016-10" db="EMBL/GenBank/DDBJ databases">
        <authorList>
            <person name="Varghese N."/>
            <person name="Submissions S."/>
        </authorList>
    </citation>
    <scope>NUCLEOTIDE SEQUENCE [LARGE SCALE GENOMIC DNA]</scope>
    <source>
        <strain evidence="3 6">CDM_1</strain>
        <strain evidence="5">CDM_6</strain>
    </source>
</reference>
<evidence type="ECO:0000313" key="5">
    <source>
        <dbReference type="Proteomes" id="UP000199320"/>
    </source>
</evidence>
<dbReference type="OrthoDB" id="181456at2157"/>
<keyword evidence="5" id="KW-1185">Reference proteome</keyword>
<gene>
    <name evidence="4" type="ORF">SAMN04488694_105122</name>
    <name evidence="3" type="ORF">SAMN05192552_1008111</name>
</gene>
<evidence type="ECO:0000313" key="6">
    <source>
        <dbReference type="Proteomes" id="UP000324021"/>
    </source>
</evidence>
<dbReference type="STRING" id="392421.SAMN04488694_105122"/>
<dbReference type="Pfam" id="PF18545">
    <property type="entry name" value="HalOD1"/>
    <property type="match status" value="1"/>
</dbReference>
<evidence type="ECO:0000313" key="4">
    <source>
        <dbReference type="EMBL" id="SET30514.1"/>
    </source>
</evidence>
<evidence type="ECO:0000313" key="3">
    <source>
        <dbReference type="EMBL" id="SDC86867.1"/>
    </source>
</evidence>
<dbReference type="AlphaFoldDB" id="A0A1G6Q5G7"/>
<proteinExistence type="predicted"/>
<feature type="region of interest" description="Disordered" evidence="1">
    <location>
        <begin position="1"/>
        <end position="22"/>
    </location>
</feature>
<accession>A0A1G6Q5G7</accession>
<feature type="domain" description="Halobacterial output" evidence="2">
    <location>
        <begin position="26"/>
        <end position="109"/>
    </location>
</feature>
<name>A0A1G6Q5G7_9EURY</name>
<organism evidence="3 6">
    <name type="scientific">Natrinema hispanicum</name>
    <dbReference type="NCBI Taxonomy" id="392421"/>
    <lineage>
        <taxon>Archaea</taxon>
        <taxon>Methanobacteriati</taxon>
        <taxon>Methanobacteriota</taxon>
        <taxon>Stenosarchaea group</taxon>
        <taxon>Halobacteria</taxon>
        <taxon>Halobacteriales</taxon>
        <taxon>Natrialbaceae</taxon>
        <taxon>Natrinema</taxon>
    </lineage>
</organism>
<dbReference type="Proteomes" id="UP000199320">
    <property type="component" value="Unassembled WGS sequence"/>
</dbReference>